<feature type="region of interest" description="Disordered" evidence="1">
    <location>
        <begin position="28"/>
        <end position="75"/>
    </location>
</feature>
<proteinExistence type="predicted"/>
<evidence type="ECO:0000313" key="2">
    <source>
        <dbReference type="EMBL" id="KAL3513811.1"/>
    </source>
</evidence>
<keyword evidence="3" id="KW-1185">Reference proteome</keyword>
<comment type="caution">
    <text evidence="2">The sequence shown here is derived from an EMBL/GenBank/DDBJ whole genome shotgun (WGS) entry which is preliminary data.</text>
</comment>
<evidence type="ECO:0000256" key="1">
    <source>
        <dbReference type="SAM" id="MobiDB-lite"/>
    </source>
</evidence>
<reference evidence="2 3" key="1">
    <citation type="submission" date="2024-11" db="EMBL/GenBank/DDBJ databases">
        <title>A near-complete genome assembly of Cinchona calisaya.</title>
        <authorList>
            <person name="Lian D.C."/>
            <person name="Zhao X.W."/>
            <person name="Wei L."/>
        </authorList>
    </citation>
    <scope>NUCLEOTIDE SEQUENCE [LARGE SCALE GENOMIC DNA]</scope>
    <source>
        <tissue evidence="2">Nenye</tissue>
    </source>
</reference>
<sequence length="75" mass="8512">MGKEGEVAWVTRRKEKVLGKEEGKVKRVRRSGNKKGDVGQVMVREEEEDAYVEKESLSGDGDDDMDQPIGELEWC</sequence>
<accession>A0ABD2Z307</accession>
<evidence type="ECO:0000313" key="3">
    <source>
        <dbReference type="Proteomes" id="UP001630127"/>
    </source>
</evidence>
<dbReference type="Proteomes" id="UP001630127">
    <property type="component" value="Unassembled WGS sequence"/>
</dbReference>
<gene>
    <name evidence="2" type="ORF">ACH5RR_026528</name>
</gene>
<organism evidence="2 3">
    <name type="scientific">Cinchona calisaya</name>
    <dbReference type="NCBI Taxonomy" id="153742"/>
    <lineage>
        <taxon>Eukaryota</taxon>
        <taxon>Viridiplantae</taxon>
        <taxon>Streptophyta</taxon>
        <taxon>Embryophyta</taxon>
        <taxon>Tracheophyta</taxon>
        <taxon>Spermatophyta</taxon>
        <taxon>Magnoliopsida</taxon>
        <taxon>eudicotyledons</taxon>
        <taxon>Gunneridae</taxon>
        <taxon>Pentapetalae</taxon>
        <taxon>asterids</taxon>
        <taxon>lamiids</taxon>
        <taxon>Gentianales</taxon>
        <taxon>Rubiaceae</taxon>
        <taxon>Cinchonoideae</taxon>
        <taxon>Cinchoneae</taxon>
        <taxon>Cinchona</taxon>
    </lineage>
</organism>
<protein>
    <submittedName>
        <fullName evidence="2">Uncharacterized protein</fullName>
    </submittedName>
</protein>
<dbReference type="AlphaFoldDB" id="A0ABD2Z307"/>
<dbReference type="EMBL" id="JBJUIK010000011">
    <property type="protein sequence ID" value="KAL3513811.1"/>
    <property type="molecule type" value="Genomic_DNA"/>
</dbReference>
<name>A0ABD2Z307_9GENT</name>